<accession>A0AC35F0F1</accession>
<protein>
    <submittedName>
        <fullName evidence="2">Actin interacting protein 3-like C-terminal domain-containing protein</fullName>
    </submittedName>
</protein>
<proteinExistence type="predicted"/>
<sequence length="459" mass="51442">DMLDLRRQILEFHPEVSKFSNSLGKEPQSAGSNLESTTSSFYRSPETQSELASIKKALQTAQSDVLEIRRTAQLNVQNSRDIISEAFQKIQSTLHSKLNKKDQQEILKPTKQQETVGEKLRKDHLMQIDDLQTSLRAFEGNVENIRKSVLNSNRKLRMTEVEQLTNNLTKIGRQAAKIKTHFPELQSEIEKKIKEDMERVVREQNFIKEETNQIDSCLRRCKTLANMMVTMKKLAMVQDPAINSHRSSSREDGKPPLGAKSPVAMMRNYDNHSVSTINSHRSSSREDGKPPLGAKSPVAMMRIYDNHSVASKPPVKPIEHTAIPPVPPSPNNYEKPSSSSAHHTNAQKPANDSHVLDTILDELNSSNEKTKKNPDVTTSLTIKAPPRPPERNNSSVETIKQYNTYEMQPSRLGGKSGTNSTFPPLPIQQTSALFDNSTSNSELNRLSALSSTESINSQE</sequence>
<dbReference type="Proteomes" id="UP000887580">
    <property type="component" value="Unplaced"/>
</dbReference>
<evidence type="ECO:0000313" key="1">
    <source>
        <dbReference type="Proteomes" id="UP000887580"/>
    </source>
</evidence>
<reference evidence="2" key="1">
    <citation type="submission" date="2022-11" db="UniProtKB">
        <authorList>
            <consortium name="WormBaseParasite"/>
        </authorList>
    </citation>
    <scope>IDENTIFICATION</scope>
</reference>
<name>A0AC35F0F1_9BILA</name>
<evidence type="ECO:0000313" key="2">
    <source>
        <dbReference type="WBParaSite" id="PS1159_v2.g12468.t1"/>
    </source>
</evidence>
<dbReference type="WBParaSite" id="PS1159_v2.g12468.t1">
    <property type="protein sequence ID" value="PS1159_v2.g12468.t1"/>
    <property type="gene ID" value="PS1159_v2.g12468"/>
</dbReference>
<organism evidence="1 2">
    <name type="scientific">Panagrolaimus sp. PS1159</name>
    <dbReference type="NCBI Taxonomy" id="55785"/>
    <lineage>
        <taxon>Eukaryota</taxon>
        <taxon>Metazoa</taxon>
        <taxon>Ecdysozoa</taxon>
        <taxon>Nematoda</taxon>
        <taxon>Chromadorea</taxon>
        <taxon>Rhabditida</taxon>
        <taxon>Tylenchina</taxon>
        <taxon>Panagrolaimomorpha</taxon>
        <taxon>Panagrolaimoidea</taxon>
        <taxon>Panagrolaimidae</taxon>
        <taxon>Panagrolaimus</taxon>
    </lineage>
</organism>